<dbReference type="EMBL" id="CP018800">
    <property type="protein sequence ID" value="ATX81758.1"/>
    <property type="molecule type" value="Genomic_DNA"/>
</dbReference>
<keyword evidence="2" id="KW-1185">Reference proteome</keyword>
<gene>
    <name evidence="1" type="ORF">Ga0123462_0889</name>
</gene>
<reference evidence="1 2" key="1">
    <citation type="submission" date="2016-12" db="EMBL/GenBank/DDBJ databases">
        <title>Isolation and genomic insights into novel planktonic Zetaproteobacteria from stratified waters of the Chesapeake Bay.</title>
        <authorList>
            <person name="McAllister S.M."/>
            <person name="Kato S."/>
            <person name="Chan C.S."/>
            <person name="Chiu B.K."/>
            <person name="Field E.K."/>
        </authorList>
    </citation>
    <scope>NUCLEOTIDE SEQUENCE [LARGE SCALE GENOMIC DNA]</scope>
    <source>
        <strain evidence="1 2">CP-8</strain>
    </source>
</reference>
<dbReference type="OrthoDB" id="5612448at2"/>
<dbReference type="RefSeq" id="WP_100265181.1">
    <property type="nucleotide sequence ID" value="NZ_CP018800.1"/>
</dbReference>
<evidence type="ECO:0000313" key="2">
    <source>
        <dbReference type="Proteomes" id="UP000231637"/>
    </source>
</evidence>
<evidence type="ECO:0000313" key="1">
    <source>
        <dbReference type="EMBL" id="ATX81758.1"/>
    </source>
</evidence>
<dbReference type="Proteomes" id="UP000231637">
    <property type="component" value="Chromosome"/>
</dbReference>
<dbReference type="KEGG" id="mfn:Ga0123462_0889"/>
<sequence>MKSTVIATIEFSFKGETVTPSTRVDLDPVMRNHNHLEVIYDKIAASIGLDSYSYQYDVLTMEEIVFSDPEGPVSAFVHNGKLDIDGFRDVWLEENITDAVRPIAKKYLKIDNLNEHIELKHALIESYRAGQLNPESKVEDDRFL</sequence>
<accession>A0A2K8L349</accession>
<dbReference type="AlphaFoldDB" id="A0A2K8L349"/>
<name>A0A2K8L349_9PROT</name>
<organism evidence="1 2">
    <name type="scientific">Mariprofundus ferrinatatus</name>
    <dbReference type="NCBI Taxonomy" id="1921087"/>
    <lineage>
        <taxon>Bacteria</taxon>
        <taxon>Pseudomonadati</taxon>
        <taxon>Pseudomonadota</taxon>
        <taxon>Candidatius Mariprofundia</taxon>
        <taxon>Mariprofundales</taxon>
        <taxon>Mariprofundaceae</taxon>
        <taxon>Mariprofundus</taxon>
    </lineage>
</organism>
<protein>
    <submittedName>
        <fullName evidence="1">Uncharacterized protein</fullName>
    </submittedName>
</protein>
<proteinExistence type="predicted"/>